<dbReference type="PATRIC" id="fig|1354272.4.peg.21"/>
<dbReference type="Proteomes" id="UP000078224">
    <property type="component" value="Unassembled WGS sequence"/>
</dbReference>
<sequence>MKINIKLSDDSVSKLTEKTYDTFIAELKARILEVYPGSNLCITHDSGPTTFETHGFHDEKESHIVLHELVEDVLKHGYWLKTK</sequence>
<gene>
    <name evidence="1" type="ORF">M998_0019</name>
</gene>
<organism evidence="1 2">
    <name type="scientific">Providencia heimbachae ATCC 35613</name>
    <dbReference type="NCBI Taxonomy" id="1354272"/>
    <lineage>
        <taxon>Bacteria</taxon>
        <taxon>Pseudomonadati</taxon>
        <taxon>Pseudomonadota</taxon>
        <taxon>Gammaproteobacteria</taxon>
        <taxon>Enterobacterales</taxon>
        <taxon>Morganellaceae</taxon>
        <taxon>Providencia</taxon>
    </lineage>
</organism>
<dbReference type="EMBL" id="LXEW01000002">
    <property type="protein sequence ID" value="OAT55215.1"/>
    <property type="molecule type" value="Genomic_DNA"/>
</dbReference>
<accession>A0A1B7K4Z2</accession>
<comment type="caution">
    <text evidence="1">The sequence shown here is derived from an EMBL/GenBank/DDBJ whole genome shotgun (WGS) entry which is preliminary data.</text>
</comment>
<protein>
    <recommendedName>
        <fullName evidence="3">Penicillin-binding protein</fullName>
    </recommendedName>
</protein>
<evidence type="ECO:0000313" key="2">
    <source>
        <dbReference type="Proteomes" id="UP000078224"/>
    </source>
</evidence>
<reference evidence="1 2" key="1">
    <citation type="submission" date="2016-04" db="EMBL/GenBank/DDBJ databases">
        <title>ATOL: Assembling a taxonomically balanced genome-scale reconstruction of the evolutionary history of the Enterobacteriaceae.</title>
        <authorList>
            <person name="Plunkett G.III."/>
            <person name="Neeno-Eckwall E.C."/>
            <person name="Glasner J.D."/>
            <person name="Perna N.T."/>
        </authorList>
    </citation>
    <scope>NUCLEOTIDE SEQUENCE [LARGE SCALE GENOMIC DNA]</scope>
    <source>
        <strain evidence="1 2">ATCC 35613</strain>
    </source>
</reference>
<evidence type="ECO:0000313" key="1">
    <source>
        <dbReference type="EMBL" id="OAT55215.1"/>
    </source>
</evidence>
<dbReference type="InterPro" id="IPR036687">
    <property type="entry name" value="DinI-like_sf"/>
</dbReference>
<keyword evidence="2" id="KW-1185">Reference proteome</keyword>
<proteinExistence type="predicted"/>
<dbReference type="SUPFAM" id="SSF54857">
    <property type="entry name" value="DNA damage-inducible protein DinI"/>
    <property type="match status" value="1"/>
</dbReference>
<evidence type="ECO:0008006" key="3">
    <source>
        <dbReference type="Google" id="ProtNLM"/>
    </source>
</evidence>
<dbReference type="AlphaFoldDB" id="A0A1B7K4Z2"/>
<name>A0A1B7K4Z2_9GAMM</name>
<dbReference type="OrthoDB" id="6457632at2"/>
<dbReference type="RefSeq" id="WP_068907073.1">
    <property type="nucleotide sequence ID" value="NZ_LXEW01000002.1"/>
</dbReference>